<dbReference type="AlphaFoldDB" id="A0A538TY10"/>
<dbReference type="Proteomes" id="UP000316609">
    <property type="component" value="Unassembled WGS sequence"/>
</dbReference>
<gene>
    <name evidence="3" type="ORF">E6K78_00865</name>
</gene>
<feature type="region of interest" description="Disordered" evidence="1">
    <location>
        <begin position="125"/>
        <end position="155"/>
    </location>
</feature>
<dbReference type="EMBL" id="VBOY01000007">
    <property type="protein sequence ID" value="TMQ68530.1"/>
    <property type="molecule type" value="Genomic_DNA"/>
</dbReference>
<dbReference type="InterPro" id="IPR027383">
    <property type="entry name" value="Znf_put"/>
</dbReference>
<comment type="caution">
    <text evidence="3">The sequence shown here is derived from an EMBL/GenBank/DDBJ whole genome shotgun (WGS) entry which is preliminary data.</text>
</comment>
<sequence>MSCRQSRKLFGASWDDELTQAEREWLEAHFASCASCRTEYEEWTRTLEMMESLPRVEVAPGLAERSLAKARRQPAAADRFPAHVVRWIPITATAALLATAGAMVAQWSGIVSLGSNTRVETPVVREPSLVTEATPSDTPRPSVSRSASESTLSRADGTLAALPDSLLDQGEDVEFILDAMTLHKGRAHPASRLSPTPVRGEQAVITF</sequence>
<feature type="domain" description="Putative zinc-finger" evidence="2">
    <location>
        <begin position="3"/>
        <end position="37"/>
    </location>
</feature>
<accession>A0A538TY10</accession>
<evidence type="ECO:0000256" key="1">
    <source>
        <dbReference type="SAM" id="MobiDB-lite"/>
    </source>
</evidence>
<feature type="compositionally biased region" description="Polar residues" evidence="1">
    <location>
        <begin position="131"/>
        <end position="153"/>
    </location>
</feature>
<reference evidence="3 4" key="1">
    <citation type="journal article" date="2019" name="Nat. Microbiol.">
        <title>Mediterranean grassland soil C-N compound turnover is dependent on rainfall and depth, and is mediated by genomically divergent microorganisms.</title>
        <authorList>
            <person name="Diamond S."/>
            <person name="Andeer P.F."/>
            <person name="Li Z."/>
            <person name="Crits-Christoph A."/>
            <person name="Burstein D."/>
            <person name="Anantharaman K."/>
            <person name="Lane K.R."/>
            <person name="Thomas B.C."/>
            <person name="Pan C."/>
            <person name="Northen T.R."/>
            <person name="Banfield J.F."/>
        </authorList>
    </citation>
    <scope>NUCLEOTIDE SEQUENCE [LARGE SCALE GENOMIC DNA]</scope>
    <source>
        <strain evidence="3">WS_8</strain>
    </source>
</reference>
<name>A0A538TY10_UNCEI</name>
<evidence type="ECO:0000313" key="4">
    <source>
        <dbReference type="Proteomes" id="UP000316609"/>
    </source>
</evidence>
<evidence type="ECO:0000313" key="3">
    <source>
        <dbReference type="EMBL" id="TMQ68530.1"/>
    </source>
</evidence>
<organism evidence="3 4">
    <name type="scientific">Eiseniibacteriota bacterium</name>
    <dbReference type="NCBI Taxonomy" id="2212470"/>
    <lineage>
        <taxon>Bacteria</taxon>
        <taxon>Candidatus Eiseniibacteriota</taxon>
    </lineage>
</organism>
<dbReference type="Pfam" id="PF13490">
    <property type="entry name" value="zf-HC2"/>
    <property type="match status" value="1"/>
</dbReference>
<evidence type="ECO:0000259" key="2">
    <source>
        <dbReference type="Pfam" id="PF13490"/>
    </source>
</evidence>
<proteinExistence type="predicted"/>
<dbReference type="InterPro" id="IPR041916">
    <property type="entry name" value="Anti_sigma_zinc_sf"/>
</dbReference>
<dbReference type="Gene3D" id="1.10.10.1320">
    <property type="entry name" value="Anti-sigma factor, zinc-finger domain"/>
    <property type="match status" value="1"/>
</dbReference>
<protein>
    <recommendedName>
        <fullName evidence="2">Putative zinc-finger domain-containing protein</fullName>
    </recommendedName>
</protein>